<dbReference type="EMBL" id="CP004885">
    <property type="protein sequence ID" value="AGX88710.1"/>
    <property type="molecule type" value="Genomic_DNA"/>
</dbReference>
<reference evidence="1 2" key="1">
    <citation type="journal article" date="2013" name="Genome Biol.">
        <title>Genomic analysis reveals key aspects of prokaryotic symbiosis in the phototrophic consortium "Chlorochromatium aggregatum".</title>
        <authorList>
            <person name="Liu Z."/>
            <person name="Muller J."/>
            <person name="Li T."/>
            <person name="Alvey R.M."/>
            <person name="Vogl K."/>
            <person name="Frigaard N.U."/>
            <person name="Rockwell N.C."/>
            <person name="Boyd E.S."/>
            <person name="Tomsho L.P."/>
            <person name="Schuster S.C."/>
            <person name="Henke P."/>
            <person name="Rohde M."/>
            <person name="Overmann J."/>
            <person name="Bryant D.A."/>
        </authorList>
    </citation>
    <scope>NUCLEOTIDE SEQUENCE [LARGE SCALE GENOMIC DNA]</scope>
    <source>
        <strain evidence="1">CR</strain>
    </source>
</reference>
<dbReference type="KEGG" id="cbx:Cenrod_2660"/>
<sequence>MVKIQGWAIDKDRASVRGTVAQEPQCTGGIGGFRGPLSRNLFQ</sequence>
<keyword evidence="2" id="KW-1185">Reference proteome</keyword>
<gene>
    <name evidence="1" type="ORF">Cenrod_2660</name>
</gene>
<name>U5NBL9_9BURK</name>
<accession>U5NBL9</accession>
<organism evidence="1 2">
    <name type="scientific">Candidatus Symbiobacter mobilis CR</name>
    <dbReference type="NCBI Taxonomy" id="946483"/>
    <lineage>
        <taxon>Bacteria</taxon>
        <taxon>Pseudomonadati</taxon>
        <taxon>Pseudomonadota</taxon>
        <taxon>Betaproteobacteria</taxon>
        <taxon>Burkholderiales</taxon>
        <taxon>Comamonadaceae</taxon>
    </lineage>
</organism>
<proteinExistence type="predicted"/>
<protein>
    <submittedName>
        <fullName evidence="1">Uncharacterized protein</fullName>
    </submittedName>
</protein>
<dbReference type="Proteomes" id="UP000017184">
    <property type="component" value="Chromosome"/>
</dbReference>
<evidence type="ECO:0000313" key="1">
    <source>
        <dbReference type="EMBL" id="AGX88710.1"/>
    </source>
</evidence>
<dbReference type="AlphaFoldDB" id="U5NBL9"/>
<dbReference type="HOGENOM" id="CLU_3231171_0_0_4"/>
<evidence type="ECO:0000313" key="2">
    <source>
        <dbReference type="Proteomes" id="UP000017184"/>
    </source>
</evidence>